<dbReference type="Proteomes" id="UP001497525">
    <property type="component" value="Unassembled WGS sequence"/>
</dbReference>
<organism evidence="1 2">
    <name type="scientific">Calicophoron daubneyi</name>
    <name type="common">Rumen fluke</name>
    <name type="synonym">Paramphistomum daubneyi</name>
    <dbReference type="NCBI Taxonomy" id="300641"/>
    <lineage>
        <taxon>Eukaryota</taxon>
        <taxon>Metazoa</taxon>
        <taxon>Spiralia</taxon>
        <taxon>Lophotrochozoa</taxon>
        <taxon>Platyhelminthes</taxon>
        <taxon>Trematoda</taxon>
        <taxon>Digenea</taxon>
        <taxon>Plagiorchiida</taxon>
        <taxon>Pronocephalata</taxon>
        <taxon>Paramphistomoidea</taxon>
        <taxon>Paramphistomidae</taxon>
        <taxon>Calicophoron</taxon>
    </lineage>
</organism>
<protein>
    <submittedName>
        <fullName evidence="1">Uncharacterized protein</fullName>
    </submittedName>
</protein>
<proteinExistence type="predicted"/>
<evidence type="ECO:0000313" key="2">
    <source>
        <dbReference type="Proteomes" id="UP001497525"/>
    </source>
</evidence>
<gene>
    <name evidence="1" type="ORF">CDAUBV1_LOCUS9970</name>
</gene>
<dbReference type="EMBL" id="CAXLJL010000268">
    <property type="protein sequence ID" value="CAL5135859.1"/>
    <property type="molecule type" value="Genomic_DNA"/>
</dbReference>
<sequence>MIIYVMNVFVEVNEHQFRAEFAKPGTTGLNCVTGCRPKRICCPAVFYVTNKFGDLKITSYKMLHNHARGARHRDTSLNDFEENEMKPLLEYEYTTGELQQFALVHFNKFLSTHDVMNLKEKTAAERRRECNAKQGANLIKEDTLTLDSPVRSKNDHGYIAADSDDEATSVSLEKRIRGLLSSTDRNTQLHIISLVEARRSMSKDQYGELIRGLTNYTEAFMKAVVPNSCKYVPG</sequence>
<name>A0AAV2TI62_CALDB</name>
<comment type="caution">
    <text evidence="1">The sequence shown here is derived from an EMBL/GenBank/DDBJ whole genome shotgun (WGS) entry which is preliminary data.</text>
</comment>
<dbReference type="AlphaFoldDB" id="A0AAV2TI62"/>
<accession>A0AAV2TI62</accession>
<evidence type="ECO:0000313" key="1">
    <source>
        <dbReference type="EMBL" id="CAL5135859.1"/>
    </source>
</evidence>
<reference evidence="1" key="1">
    <citation type="submission" date="2024-06" db="EMBL/GenBank/DDBJ databases">
        <authorList>
            <person name="Liu X."/>
            <person name="Lenzi L."/>
            <person name="Haldenby T S."/>
            <person name="Uol C."/>
        </authorList>
    </citation>
    <scope>NUCLEOTIDE SEQUENCE</scope>
</reference>